<proteinExistence type="predicted"/>
<evidence type="ECO:0000313" key="2">
    <source>
        <dbReference type="EMBL" id="CAE2283352.1"/>
    </source>
</evidence>
<keyword evidence="1" id="KW-0812">Transmembrane</keyword>
<keyword evidence="1" id="KW-1133">Transmembrane helix</keyword>
<sequence>MTRTPNGSGSHLVNFYSVMASFTFSMMSSISSAFSGGKGRFIPRSSTMGSSQPDTRTTKLPLPGFSLLISTTASEPTAFCIFVALDLNAPHCLHASIVTTFLPVATAGASAATAATFFTGFFFATVAFFAGAASVFFDLEERVTRTIFADFFLLATFQYQQRGLRMSSSSVSLDILPGRMAN</sequence>
<name>A0A7S4NF81_9STRA</name>
<dbReference type="EMBL" id="HBKQ01056908">
    <property type="protein sequence ID" value="CAE2283352.1"/>
    <property type="molecule type" value="Transcribed_RNA"/>
</dbReference>
<gene>
    <name evidence="2" type="ORF">OAUR00152_LOCUS38915</name>
</gene>
<organism evidence="2">
    <name type="scientific">Odontella aurita</name>
    <dbReference type="NCBI Taxonomy" id="265563"/>
    <lineage>
        <taxon>Eukaryota</taxon>
        <taxon>Sar</taxon>
        <taxon>Stramenopiles</taxon>
        <taxon>Ochrophyta</taxon>
        <taxon>Bacillariophyta</taxon>
        <taxon>Mediophyceae</taxon>
        <taxon>Biddulphiophycidae</taxon>
        <taxon>Eupodiscales</taxon>
        <taxon>Odontellaceae</taxon>
        <taxon>Odontella</taxon>
    </lineage>
</organism>
<evidence type="ECO:0000256" key="1">
    <source>
        <dbReference type="SAM" id="Phobius"/>
    </source>
</evidence>
<feature type="transmembrane region" description="Helical" evidence="1">
    <location>
        <begin position="12"/>
        <end position="34"/>
    </location>
</feature>
<feature type="transmembrane region" description="Helical" evidence="1">
    <location>
        <begin position="117"/>
        <end position="137"/>
    </location>
</feature>
<reference evidence="2" key="1">
    <citation type="submission" date="2021-01" db="EMBL/GenBank/DDBJ databases">
        <authorList>
            <person name="Corre E."/>
            <person name="Pelletier E."/>
            <person name="Niang G."/>
            <person name="Scheremetjew M."/>
            <person name="Finn R."/>
            <person name="Kale V."/>
            <person name="Holt S."/>
            <person name="Cochrane G."/>
            <person name="Meng A."/>
            <person name="Brown T."/>
            <person name="Cohen L."/>
        </authorList>
    </citation>
    <scope>NUCLEOTIDE SEQUENCE</scope>
    <source>
        <strain evidence="2">Isolate 1302-5</strain>
    </source>
</reference>
<keyword evidence="1" id="KW-0472">Membrane</keyword>
<protein>
    <submittedName>
        <fullName evidence="2">Uncharacterized protein</fullName>
    </submittedName>
</protein>
<accession>A0A7S4NF81</accession>
<dbReference type="AlphaFoldDB" id="A0A7S4NF81"/>